<dbReference type="Proteomes" id="UP000695000">
    <property type="component" value="Unplaced"/>
</dbReference>
<evidence type="ECO:0000259" key="12">
    <source>
        <dbReference type="PROSITE" id="PS50909"/>
    </source>
</evidence>
<evidence type="ECO:0000256" key="8">
    <source>
        <dbReference type="ARBA" id="ARBA00023034"/>
    </source>
</evidence>
<keyword evidence="13" id="KW-1185">Reference proteome</keyword>
<evidence type="ECO:0000259" key="11">
    <source>
        <dbReference type="PROSITE" id="PS50180"/>
    </source>
</evidence>
<dbReference type="InterPro" id="IPR027422">
    <property type="entry name" value="GGA1-3"/>
</dbReference>
<dbReference type="InterPro" id="IPR008152">
    <property type="entry name" value="Clathrin_a/b/g-adaptin_app_Ig"/>
</dbReference>
<keyword evidence="4" id="KW-0813">Transport</keyword>
<evidence type="ECO:0000256" key="7">
    <source>
        <dbReference type="ARBA" id="ARBA00022927"/>
    </source>
</evidence>
<accession>A0ABM1MB15</accession>
<evidence type="ECO:0000259" key="10">
    <source>
        <dbReference type="PROSITE" id="PS50179"/>
    </source>
</evidence>
<dbReference type="PANTHER" id="PTHR45905">
    <property type="entry name" value="GOLGI-LOCALIZED, GAMMA-ADAPTIN EAR CONTAINING, ARF BINDING PROTEIN"/>
    <property type="match status" value="1"/>
</dbReference>
<dbReference type="CDD" id="cd14234">
    <property type="entry name" value="GAT_GGA_meta"/>
    <property type="match status" value="1"/>
</dbReference>
<dbReference type="InterPro" id="IPR013041">
    <property type="entry name" value="Clathrin_app_Ig-like_sf"/>
</dbReference>
<evidence type="ECO:0000256" key="4">
    <source>
        <dbReference type="ARBA" id="ARBA00022448"/>
    </source>
</evidence>
<dbReference type="InterPro" id="IPR008153">
    <property type="entry name" value="GAE_dom"/>
</dbReference>
<keyword evidence="5" id="KW-0967">Endosome</keyword>
<dbReference type="PROSITE" id="PS50909">
    <property type="entry name" value="GAT"/>
    <property type="match status" value="1"/>
</dbReference>
<feature type="domain" description="GAE" evidence="11">
    <location>
        <begin position="528"/>
        <end position="647"/>
    </location>
</feature>
<sequence length="649" mass="72824">MDLVKVSLEALFLRATQSSTQHPDIEAVEAFCLLMNKEKEGCLIGIKLLSTKIHSRNEYEVLQALYIIDISMKKCGAMFQGEVGKFRFLNEMIKLVSPKYLGTQTPMSVKEKVLTMLYVWTINYPKETKIKEAYEMLRKQGVIREPPLYLDVYPQNICRNHNAFVDDEKSKLLKKLLQSRNPEDIQAANRLIKSMVKEDERNTEMKSKRFSELESVLNNVRLLNEMLDSYIPGTSSIDELDIINELHDSCQRMRQSIVKLASEAQNTEDITAILRANDELGQVFEKYEFLVAKGDVSVKLQAQKQKAILDLIENAAGIKISTLDLLQQSGHGEEATSSPAPPLIPVEKNNCSYSNVDVLCDIFTTPNDDGQSADDNILKPIAVNLLETSEEKPSNNKFKALEDLDEMSENLLKENLQSTARLGSNFNKLVDKIPMNLLVSKLGDDVSKRMSADLFNDELDLDSLLLSESHDSNNESNGDDNLVDISTGLSLGDSFECVASPETPPQKYEQPIKFCDINIDLKNVRPSTIEPLVVLDEKNGLTVTLHFAKDKPRDDVIVIIVSIANKNELPLTNVLFRAIVPKVCKVRLQSPSSVELPAFKPFLPAATITQVMLISNPEQVKISFKFIVSYSVEDETVTEMGEIESLPQT</sequence>
<organism evidence="13 14">
    <name type="scientific">Nicrophorus vespilloides</name>
    <name type="common">Boreal carrion beetle</name>
    <dbReference type="NCBI Taxonomy" id="110193"/>
    <lineage>
        <taxon>Eukaryota</taxon>
        <taxon>Metazoa</taxon>
        <taxon>Ecdysozoa</taxon>
        <taxon>Arthropoda</taxon>
        <taxon>Hexapoda</taxon>
        <taxon>Insecta</taxon>
        <taxon>Pterygota</taxon>
        <taxon>Neoptera</taxon>
        <taxon>Endopterygota</taxon>
        <taxon>Coleoptera</taxon>
        <taxon>Polyphaga</taxon>
        <taxon>Staphyliniformia</taxon>
        <taxon>Silphidae</taxon>
        <taxon>Nicrophorinae</taxon>
        <taxon>Nicrophorus</taxon>
    </lineage>
</organism>
<comment type="similarity">
    <text evidence="3">Belongs to the GGA protein family.</text>
</comment>
<feature type="domain" description="GAT" evidence="12">
    <location>
        <begin position="166"/>
        <end position="292"/>
    </location>
</feature>
<evidence type="ECO:0000313" key="14">
    <source>
        <dbReference type="RefSeq" id="XP_017771765.1"/>
    </source>
</evidence>
<dbReference type="RefSeq" id="XP_017771765.1">
    <property type="nucleotide sequence ID" value="XM_017916276.1"/>
</dbReference>
<proteinExistence type="inferred from homology"/>
<dbReference type="Gene3D" id="1.25.40.90">
    <property type="match status" value="1"/>
</dbReference>
<name>A0ABM1MB15_NICVS</name>
<reference evidence="14" key="1">
    <citation type="submission" date="2025-08" db="UniProtKB">
        <authorList>
            <consortium name="RefSeq"/>
        </authorList>
    </citation>
    <scope>IDENTIFICATION</scope>
    <source>
        <tissue evidence="14">Whole Larva</tissue>
    </source>
</reference>
<keyword evidence="6" id="KW-0832">Ubl conjugation</keyword>
<dbReference type="Gene3D" id="1.20.5.170">
    <property type="match status" value="1"/>
</dbReference>
<dbReference type="InterPro" id="IPR004152">
    <property type="entry name" value="GAT_dom"/>
</dbReference>
<evidence type="ECO:0000256" key="2">
    <source>
        <dbReference type="ARBA" id="ARBA00004220"/>
    </source>
</evidence>
<dbReference type="PANTHER" id="PTHR45905:SF1">
    <property type="entry name" value="GOLGI-LOCALIZED, GAMMA-ADAPTIN EAR CONTAINING, ARF BINDING PROTEIN"/>
    <property type="match status" value="1"/>
</dbReference>
<dbReference type="PROSITE" id="PS50180">
    <property type="entry name" value="GAE"/>
    <property type="match status" value="1"/>
</dbReference>
<dbReference type="CDD" id="cd03567">
    <property type="entry name" value="VHS_GGA_metazoan"/>
    <property type="match status" value="1"/>
</dbReference>
<dbReference type="InterPro" id="IPR002014">
    <property type="entry name" value="VHS_dom"/>
</dbReference>
<gene>
    <name evidence="14" type="primary">LOC108559130</name>
</gene>
<protein>
    <submittedName>
        <fullName evidence="14">ADP-ribosylation factor-binding protein GGA3</fullName>
    </submittedName>
</protein>
<evidence type="ECO:0000256" key="9">
    <source>
        <dbReference type="ARBA" id="ARBA00023136"/>
    </source>
</evidence>
<dbReference type="Pfam" id="PF03127">
    <property type="entry name" value="GAT"/>
    <property type="match status" value="1"/>
</dbReference>
<dbReference type="Pfam" id="PF00790">
    <property type="entry name" value="VHS"/>
    <property type="match status" value="1"/>
</dbReference>
<dbReference type="SUPFAM" id="SSF48464">
    <property type="entry name" value="ENTH/VHS domain"/>
    <property type="match status" value="1"/>
</dbReference>
<dbReference type="PROSITE" id="PS50179">
    <property type="entry name" value="VHS"/>
    <property type="match status" value="1"/>
</dbReference>
<dbReference type="Gene3D" id="1.20.58.160">
    <property type="match status" value="1"/>
</dbReference>
<evidence type="ECO:0000256" key="5">
    <source>
        <dbReference type="ARBA" id="ARBA00022753"/>
    </source>
</evidence>
<keyword evidence="7" id="KW-0653">Protein transport</keyword>
<dbReference type="InterPro" id="IPR041198">
    <property type="entry name" value="GGA_N-GAT"/>
</dbReference>
<dbReference type="Gene3D" id="2.60.40.1230">
    <property type="match status" value="1"/>
</dbReference>
<dbReference type="Pfam" id="PF02883">
    <property type="entry name" value="Alpha_adaptinC2"/>
    <property type="match status" value="1"/>
</dbReference>
<dbReference type="SUPFAM" id="SSF89009">
    <property type="entry name" value="GAT-like domain"/>
    <property type="match status" value="1"/>
</dbReference>
<dbReference type="GeneID" id="108559130"/>
<dbReference type="InterPro" id="IPR038425">
    <property type="entry name" value="GAT_sf"/>
</dbReference>
<evidence type="ECO:0000256" key="1">
    <source>
        <dbReference type="ARBA" id="ARBA00004150"/>
    </source>
</evidence>
<keyword evidence="8" id="KW-0333">Golgi apparatus</keyword>
<evidence type="ECO:0000256" key="6">
    <source>
        <dbReference type="ARBA" id="ARBA00022843"/>
    </source>
</evidence>
<dbReference type="InterPro" id="IPR008942">
    <property type="entry name" value="ENTH_VHS"/>
</dbReference>
<comment type="subcellular location">
    <subcellularLocation>
        <location evidence="2">Early endosome membrane</location>
        <topology evidence="2">Peripheral membrane protein</topology>
    </subcellularLocation>
    <subcellularLocation>
        <location evidence="1">Golgi apparatus</location>
        <location evidence="1">trans-Golgi network membrane</location>
        <topology evidence="1">Peripheral membrane protein</topology>
    </subcellularLocation>
</comment>
<dbReference type="SMART" id="SM00809">
    <property type="entry name" value="Alpha_adaptinC2"/>
    <property type="match status" value="1"/>
</dbReference>
<dbReference type="SUPFAM" id="SSF49348">
    <property type="entry name" value="Clathrin adaptor appendage domain"/>
    <property type="match status" value="1"/>
</dbReference>
<dbReference type="SMART" id="SM00288">
    <property type="entry name" value="VHS"/>
    <property type="match status" value="1"/>
</dbReference>
<evidence type="ECO:0000313" key="13">
    <source>
        <dbReference type="Proteomes" id="UP000695000"/>
    </source>
</evidence>
<feature type="domain" description="VHS" evidence="10">
    <location>
        <begin position="15"/>
        <end position="145"/>
    </location>
</feature>
<evidence type="ECO:0000256" key="3">
    <source>
        <dbReference type="ARBA" id="ARBA00008099"/>
    </source>
</evidence>
<dbReference type="Pfam" id="PF18308">
    <property type="entry name" value="GGA_N-GAT"/>
    <property type="match status" value="1"/>
</dbReference>
<keyword evidence="9" id="KW-0472">Membrane</keyword>